<accession>A0AAD0EFI4</accession>
<proteinExistence type="predicted"/>
<protein>
    <submittedName>
        <fullName evidence="1">Uncharacterized protein</fullName>
    </submittedName>
</protein>
<sequence>MQDSASAALVVVRWRAAVWQNVERAAPFLQGDVDRIEAEPFEEGDETVRSLEEPQRDFFFVFVPAASRHKQLLNRPVFGDSPNEPLSIPDGIFSECWGFTYNLSLIPLLQEDPELRLCNHIRRFFV</sequence>
<gene>
    <name evidence="1" type="ORF">PhaeoP63_04256</name>
</gene>
<dbReference type="AlphaFoldDB" id="A0AAD0EFI4"/>
<keyword evidence="1" id="KW-0614">Plasmid</keyword>
<evidence type="ECO:0000313" key="1">
    <source>
        <dbReference type="EMBL" id="ATF08286.1"/>
    </source>
</evidence>
<reference evidence="1 2" key="1">
    <citation type="journal article" date="2017" name="Front. Microbiol.">
        <title>Phaeobacter piscinae sp. nov., a species of the Roseobacter group and potential aquaculture probiont.</title>
        <authorList>
            <person name="Sonnenschein E.C."/>
            <person name="Phippen C.B.W."/>
            <person name="Nielsen K.F."/>
            <person name="Mateiu R.V."/>
            <person name="Melchiorsen J."/>
            <person name="Gram L."/>
            <person name="Overmann J."/>
            <person name="Freese H.M."/>
        </authorList>
    </citation>
    <scope>NUCLEOTIDE SEQUENCE [LARGE SCALE GENOMIC DNA]</scope>
    <source>
        <strain evidence="1 2">P63</strain>
    </source>
</reference>
<geneLocation type="plasmid" evidence="2">
    <name>pp63_f</name>
</geneLocation>
<evidence type="ECO:0000313" key="2">
    <source>
        <dbReference type="Proteomes" id="UP000217545"/>
    </source>
</evidence>
<name>A0AAD0EFI4_9RHOB</name>
<dbReference type="Proteomes" id="UP000217545">
    <property type="component" value="Plasmid pP63_f"/>
</dbReference>
<dbReference type="EMBL" id="CP010790">
    <property type="protein sequence ID" value="ATF08286.1"/>
    <property type="molecule type" value="Genomic_DNA"/>
</dbReference>
<organism evidence="1 2">
    <name type="scientific">Phaeobacter gallaeciensis</name>
    <dbReference type="NCBI Taxonomy" id="60890"/>
    <lineage>
        <taxon>Bacteria</taxon>
        <taxon>Pseudomonadati</taxon>
        <taxon>Pseudomonadota</taxon>
        <taxon>Alphaproteobacteria</taxon>
        <taxon>Rhodobacterales</taxon>
        <taxon>Roseobacteraceae</taxon>
        <taxon>Phaeobacter</taxon>
    </lineage>
</organism>